<name>A0A0R2AC17_9LACO</name>
<dbReference type="PANTHER" id="PTHR35841:SF1">
    <property type="entry name" value="PHOSPHONATES-BINDING PERIPLASMIC PROTEIN"/>
    <property type="match status" value="1"/>
</dbReference>
<evidence type="ECO:0000313" key="1">
    <source>
        <dbReference type="EMBL" id="KRM61257.1"/>
    </source>
</evidence>
<protein>
    <submittedName>
        <fullName evidence="1">Phosphate phosphite phosphonate ABC transporter, periplasmic binding protein</fullName>
    </submittedName>
</protein>
<dbReference type="STRING" id="1423813.FC26_GL001940"/>
<sequence length="342" mass="36696">MIFLNKVSKTIVAAVSLLGIVLSLGGCASSSKSQSSKTLTVVFLPSDSAKEESAARTDLSKKISEATGKKVKVQTTTDYNVAINAISSGKAQIALMGPDGYIEAHKQNSQVKPLVTYSGKSGTLKDAKYYSYLMVPKNKARNYQTNGKYDLSKIKHQRISFVSTTSTSGYAIPAGALKKTFKLKNEAQLQKSGAIFSKVLYGQSHQGSALNLFKGDADVAAFDDIDMVSYGKFSGNKTGAGATYTVNNDAPAPFNTVRGKQSTAIAAYAVQNEPIVANEAKVSKSDVKKIVKVLTSKEVTNDQHFFAKPGSKTRGMFTKEGKTHFIAVSDKWYAPTHKVLGK</sequence>
<dbReference type="PATRIC" id="fig|1423813.3.peg.1969"/>
<dbReference type="AlphaFoldDB" id="A0A0R2AC17"/>
<gene>
    <name evidence="1" type="ORF">FC26_GL001940</name>
</gene>
<dbReference type="Pfam" id="PF12974">
    <property type="entry name" value="Phosphonate-bd"/>
    <property type="match status" value="1"/>
</dbReference>
<reference evidence="1 2" key="1">
    <citation type="journal article" date="2015" name="Genome Announc.">
        <title>Expanding the biotechnology potential of lactobacilli through comparative genomics of 213 strains and associated genera.</title>
        <authorList>
            <person name="Sun Z."/>
            <person name="Harris H.M."/>
            <person name="McCann A."/>
            <person name="Guo C."/>
            <person name="Argimon S."/>
            <person name="Zhang W."/>
            <person name="Yang X."/>
            <person name="Jeffery I.B."/>
            <person name="Cooney J.C."/>
            <person name="Kagawa T.F."/>
            <person name="Liu W."/>
            <person name="Song Y."/>
            <person name="Salvetti E."/>
            <person name="Wrobel A."/>
            <person name="Rasinkangas P."/>
            <person name="Parkhill J."/>
            <person name="Rea M.C."/>
            <person name="O'Sullivan O."/>
            <person name="Ritari J."/>
            <person name="Douillard F.P."/>
            <person name="Paul Ross R."/>
            <person name="Yang R."/>
            <person name="Briner A.E."/>
            <person name="Felis G.E."/>
            <person name="de Vos W.M."/>
            <person name="Barrangou R."/>
            <person name="Klaenhammer T.R."/>
            <person name="Caufield P.W."/>
            <person name="Cui Y."/>
            <person name="Zhang H."/>
            <person name="O'Toole P.W."/>
        </authorList>
    </citation>
    <scope>NUCLEOTIDE SEQUENCE [LARGE SCALE GENOMIC DNA]</scope>
    <source>
        <strain evidence="1 2">DSM 20634</strain>
    </source>
</reference>
<accession>A0A0R2AC17</accession>
<evidence type="ECO:0000313" key="2">
    <source>
        <dbReference type="Proteomes" id="UP000051733"/>
    </source>
</evidence>
<dbReference type="Proteomes" id="UP000051733">
    <property type="component" value="Unassembled WGS sequence"/>
</dbReference>
<keyword evidence="2" id="KW-1185">Reference proteome</keyword>
<dbReference type="EMBL" id="AYYY01000030">
    <property type="protein sequence ID" value="KRM61257.1"/>
    <property type="molecule type" value="Genomic_DNA"/>
</dbReference>
<dbReference type="SUPFAM" id="SSF53850">
    <property type="entry name" value="Periplasmic binding protein-like II"/>
    <property type="match status" value="1"/>
</dbReference>
<proteinExistence type="predicted"/>
<dbReference type="PANTHER" id="PTHR35841">
    <property type="entry name" value="PHOSPHONATES-BINDING PERIPLASMIC PROTEIN"/>
    <property type="match status" value="1"/>
</dbReference>
<dbReference type="Gene3D" id="3.40.190.10">
    <property type="entry name" value="Periplasmic binding protein-like II"/>
    <property type="match status" value="2"/>
</dbReference>
<comment type="caution">
    <text evidence="1">The sequence shown here is derived from an EMBL/GenBank/DDBJ whole genome shotgun (WGS) entry which is preliminary data.</text>
</comment>
<dbReference type="PROSITE" id="PS51257">
    <property type="entry name" value="PROKAR_LIPOPROTEIN"/>
    <property type="match status" value="1"/>
</dbReference>
<organism evidence="1 2">
    <name type="scientific">Paucilactobacillus vaccinostercus DSM 20634</name>
    <dbReference type="NCBI Taxonomy" id="1423813"/>
    <lineage>
        <taxon>Bacteria</taxon>
        <taxon>Bacillati</taxon>
        <taxon>Bacillota</taxon>
        <taxon>Bacilli</taxon>
        <taxon>Lactobacillales</taxon>
        <taxon>Lactobacillaceae</taxon>
        <taxon>Paucilactobacillus</taxon>
    </lineage>
</organism>